<dbReference type="Proteomes" id="UP000503011">
    <property type="component" value="Chromosome"/>
</dbReference>
<dbReference type="EMBL" id="AP022871">
    <property type="protein sequence ID" value="BCB83292.1"/>
    <property type="molecule type" value="Genomic_DNA"/>
</dbReference>
<dbReference type="Gene3D" id="3.40.50.1820">
    <property type="entry name" value="alpha/beta hydrolase"/>
    <property type="match status" value="1"/>
</dbReference>
<reference evidence="2 3" key="1">
    <citation type="submission" date="2020-03" db="EMBL/GenBank/DDBJ databases">
        <title>Whole genome shotgun sequence of Phytohabitans suffuscus NBRC 105367.</title>
        <authorList>
            <person name="Komaki H."/>
            <person name="Tamura T."/>
        </authorList>
    </citation>
    <scope>NUCLEOTIDE SEQUENCE [LARGE SCALE GENOMIC DNA]</scope>
    <source>
        <strain evidence="2 3">NBRC 105367</strain>
    </source>
</reference>
<evidence type="ECO:0000313" key="2">
    <source>
        <dbReference type="EMBL" id="BCB83292.1"/>
    </source>
</evidence>
<feature type="domain" description="AB hydrolase-1" evidence="1">
    <location>
        <begin position="53"/>
        <end position="267"/>
    </location>
</feature>
<accession>A0A6F8YAZ9</accession>
<evidence type="ECO:0000259" key="1">
    <source>
        <dbReference type="Pfam" id="PF12697"/>
    </source>
</evidence>
<dbReference type="AlphaFoldDB" id="A0A6F8YAZ9"/>
<sequence length="285" mass="31642">MIYRSDAGAAEVEARYQELLGGWPVPHERMTVPTCAGDTFVMVSGPPDAPPVVALQGFGANAAMWLHHIERLAGQLRIYAVDVIGEPGLSAWARPPLSSDSYARWLDDVLDGLGLDQAAMLGVSLGGWLALDYALRRRERVNRLALVTPSGIGPRKLVALRLLFKTRPFGERGLRWLMRYALGPEARDLVRDEIGAFSLLIARHFRYRTERVPTFSDDALRGLDMPILVLVAEKDALLDSYEIRRRLNMEVPQATVHMLPNSGHLLLDPISTVLPFLRGAARHPI</sequence>
<reference evidence="2 3" key="2">
    <citation type="submission" date="2020-03" db="EMBL/GenBank/DDBJ databases">
        <authorList>
            <person name="Ichikawa N."/>
            <person name="Kimura A."/>
            <person name="Kitahashi Y."/>
            <person name="Uohara A."/>
        </authorList>
    </citation>
    <scope>NUCLEOTIDE SEQUENCE [LARGE SCALE GENOMIC DNA]</scope>
    <source>
        <strain evidence="2 3">NBRC 105367</strain>
    </source>
</reference>
<dbReference type="PANTHER" id="PTHR43798:SF33">
    <property type="entry name" value="HYDROLASE, PUTATIVE (AFU_ORTHOLOGUE AFUA_2G14860)-RELATED"/>
    <property type="match status" value="1"/>
</dbReference>
<dbReference type="GO" id="GO:0003824">
    <property type="term" value="F:catalytic activity"/>
    <property type="evidence" value="ECO:0007669"/>
    <property type="project" value="UniProtKB-ARBA"/>
</dbReference>
<dbReference type="KEGG" id="psuu:Psuf_006050"/>
<dbReference type="PANTHER" id="PTHR43798">
    <property type="entry name" value="MONOACYLGLYCEROL LIPASE"/>
    <property type="match status" value="1"/>
</dbReference>
<keyword evidence="3" id="KW-1185">Reference proteome</keyword>
<dbReference type="Pfam" id="PF12697">
    <property type="entry name" value="Abhydrolase_6"/>
    <property type="match status" value="1"/>
</dbReference>
<dbReference type="InterPro" id="IPR050266">
    <property type="entry name" value="AB_hydrolase_sf"/>
</dbReference>
<gene>
    <name evidence="2" type="ORF">Psuf_006050</name>
</gene>
<name>A0A6F8YAZ9_9ACTN</name>
<organism evidence="2 3">
    <name type="scientific">Phytohabitans suffuscus</name>
    <dbReference type="NCBI Taxonomy" id="624315"/>
    <lineage>
        <taxon>Bacteria</taxon>
        <taxon>Bacillati</taxon>
        <taxon>Actinomycetota</taxon>
        <taxon>Actinomycetes</taxon>
        <taxon>Micromonosporales</taxon>
        <taxon>Micromonosporaceae</taxon>
    </lineage>
</organism>
<dbReference type="SUPFAM" id="SSF53474">
    <property type="entry name" value="alpha/beta-Hydrolases"/>
    <property type="match status" value="1"/>
</dbReference>
<proteinExistence type="predicted"/>
<dbReference type="GO" id="GO:0016020">
    <property type="term" value="C:membrane"/>
    <property type="evidence" value="ECO:0007669"/>
    <property type="project" value="TreeGrafter"/>
</dbReference>
<dbReference type="InterPro" id="IPR029058">
    <property type="entry name" value="AB_hydrolase_fold"/>
</dbReference>
<evidence type="ECO:0000313" key="3">
    <source>
        <dbReference type="Proteomes" id="UP000503011"/>
    </source>
</evidence>
<dbReference type="InterPro" id="IPR000073">
    <property type="entry name" value="AB_hydrolase_1"/>
</dbReference>
<protein>
    <submittedName>
        <fullName evidence="2">Carboxylesterase</fullName>
    </submittedName>
</protein>
<dbReference type="RefSeq" id="WP_197945774.1">
    <property type="nucleotide sequence ID" value="NZ_AP022871.1"/>
</dbReference>